<dbReference type="EMBL" id="GG662729">
    <property type="protein sequence ID" value="EWS75026.1"/>
    <property type="molecule type" value="Genomic_DNA"/>
</dbReference>
<feature type="transmembrane region" description="Helical" evidence="1">
    <location>
        <begin position="41"/>
        <end position="62"/>
    </location>
</feature>
<evidence type="ECO:0000256" key="1">
    <source>
        <dbReference type="SAM" id="Phobius"/>
    </source>
</evidence>
<reference evidence="3" key="1">
    <citation type="journal article" date="2006" name="PLoS Biol.">
        <title>Macronuclear genome sequence of the ciliate Tetrahymena thermophila, a model eukaryote.</title>
        <authorList>
            <person name="Eisen J.A."/>
            <person name="Coyne R.S."/>
            <person name="Wu M."/>
            <person name="Wu D."/>
            <person name="Thiagarajan M."/>
            <person name="Wortman J.R."/>
            <person name="Badger J.H."/>
            <person name="Ren Q."/>
            <person name="Amedeo P."/>
            <person name="Jones K.M."/>
            <person name="Tallon L.J."/>
            <person name="Delcher A.L."/>
            <person name="Salzberg S.L."/>
            <person name="Silva J.C."/>
            <person name="Haas B.J."/>
            <person name="Majoros W.H."/>
            <person name="Farzad M."/>
            <person name="Carlton J.M."/>
            <person name="Smith R.K. Jr."/>
            <person name="Garg J."/>
            <person name="Pearlman R.E."/>
            <person name="Karrer K.M."/>
            <person name="Sun L."/>
            <person name="Manning G."/>
            <person name="Elde N.C."/>
            <person name="Turkewitz A.P."/>
            <person name="Asai D.J."/>
            <person name="Wilkes D.E."/>
            <person name="Wang Y."/>
            <person name="Cai H."/>
            <person name="Collins K."/>
            <person name="Stewart B.A."/>
            <person name="Lee S.R."/>
            <person name="Wilamowska K."/>
            <person name="Weinberg Z."/>
            <person name="Ruzzo W.L."/>
            <person name="Wloga D."/>
            <person name="Gaertig J."/>
            <person name="Frankel J."/>
            <person name="Tsao C.-C."/>
            <person name="Gorovsky M.A."/>
            <person name="Keeling P.J."/>
            <person name="Waller R.F."/>
            <person name="Patron N.J."/>
            <person name="Cherry J.M."/>
            <person name="Stover N.A."/>
            <person name="Krieger C.J."/>
            <person name="del Toro C."/>
            <person name="Ryder H.F."/>
            <person name="Williamson S.C."/>
            <person name="Barbeau R.A."/>
            <person name="Hamilton E.P."/>
            <person name="Orias E."/>
        </authorList>
    </citation>
    <scope>NUCLEOTIDE SEQUENCE [LARGE SCALE GENOMIC DNA]</scope>
    <source>
        <strain evidence="3">SB210</strain>
    </source>
</reference>
<evidence type="ECO:0000313" key="3">
    <source>
        <dbReference type="Proteomes" id="UP000009168"/>
    </source>
</evidence>
<dbReference type="KEGG" id="tet:TTHERM_001119539"/>
<dbReference type="Proteomes" id="UP000009168">
    <property type="component" value="Unassembled WGS sequence"/>
</dbReference>
<dbReference type="AlphaFoldDB" id="W7XIY0"/>
<dbReference type="InParanoid" id="W7XIY0"/>
<keyword evidence="1 2" id="KW-0812">Transmembrane</keyword>
<accession>W7XIY0</accession>
<keyword evidence="1" id="KW-1133">Transmembrane helix</keyword>
<sequence>MLKFNYQHHQKQQRNLKIEKGFVCFLFIYSFTGFDNKQFDLFLLFACFFCFSFSIFSYQNIIGSMWHLYVQVLFHLILLLNFRSILRPYKQQLHQFQFNTEMTIRQLIRFSACFIGYWLGPNKFFCCKNEFDVLLTRNKENFNRFYLVNYFLIDLLNERMNELFIN</sequence>
<keyword evidence="1" id="KW-0472">Membrane</keyword>
<organism evidence="2 3">
    <name type="scientific">Tetrahymena thermophila (strain SB210)</name>
    <dbReference type="NCBI Taxonomy" id="312017"/>
    <lineage>
        <taxon>Eukaryota</taxon>
        <taxon>Sar</taxon>
        <taxon>Alveolata</taxon>
        <taxon>Ciliophora</taxon>
        <taxon>Intramacronucleata</taxon>
        <taxon>Oligohymenophorea</taxon>
        <taxon>Hymenostomatida</taxon>
        <taxon>Tetrahymenina</taxon>
        <taxon>Tetrahymenidae</taxon>
        <taxon>Tetrahymena</taxon>
    </lineage>
</organism>
<dbReference type="GeneID" id="24441744"/>
<keyword evidence="3" id="KW-1185">Reference proteome</keyword>
<name>W7XIY0_TETTS</name>
<dbReference type="RefSeq" id="XP_012652439.1">
    <property type="nucleotide sequence ID" value="XM_012796985.1"/>
</dbReference>
<protein>
    <submittedName>
        <fullName evidence="2">Transmembrane protein, putative</fullName>
    </submittedName>
</protein>
<evidence type="ECO:0000313" key="2">
    <source>
        <dbReference type="EMBL" id="EWS75026.1"/>
    </source>
</evidence>
<proteinExistence type="predicted"/>
<feature type="transmembrane region" description="Helical" evidence="1">
    <location>
        <begin position="68"/>
        <end position="86"/>
    </location>
</feature>
<gene>
    <name evidence="2" type="ORF">TTHERM_001119539</name>
</gene>